<comment type="subunit">
    <text evidence="8">Homodimer. Interacts with FtsZ.</text>
</comment>
<evidence type="ECO:0000256" key="6">
    <source>
        <dbReference type="ARBA" id="ARBA00023306"/>
    </source>
</evidence>
<evidence type="ECO:0000256" key="8">
    <source>
        <dbReference type="ARBA" id="ARBA00026068"/>
    </source>
</evidence>
<dbReference type="GO" id="GO:0030428">
    <property type="term" value="C:cell septum"/>
    <property type="evidence" value="ECO:0007669"/>
    <property type="project" value="TreeGrafter"/>
</dbReference>
<dbReference type="PANTHER" id="PTHR34981">
    <property type="entry name" value="CELL DIVISION PROTEIN ZAPA"/>
    <property type="match status" value="1"/>
</dbReference>
<protein>
    <recommendedName>
        <fullName evidence="2">Cell division protein ZapA</fullName>
    </recommendedName>
    <alternativeName>
        <fullName evidence="9">Z ring-associated protein ZapA</fullName>
    </alternativeName>
</protein>
<evidence type="ECO:0000256" key="9">
    <source>
        <dbReference type="ARBA" id="ARBA00033158"/>
    </source>
</evidence>
<gene>
    <name evidence="10" type="ORF">MNBD_NITROSPINAE04-842</name>
</gene>
<evidence type="ECO:0000256" key="4">
    <source>
        <dbReference type="ARBA" id="ARBA00022618"/>
    </source>
</evidence>
<evidence type="ECO:0000256" key="2">
    <source>
        <dbReference type="ARBA" id="ARBA00015195"/>
    </source>
</evidence>
<dbReference type="InterPro" id="IPR036192">
    <property type="entry name" value="Cell_div_ZapA-like_sf"/>
</dbReference>
<dbReference type="GO" id="GO:0000917">
    <property type="term" value="P:division septum assembly"/>
    <property type="evidence" value="ECO:0007669"/>
    <property type="project" value="UniProtKB-KW"/>
</dbReference>
<dbReference type="PANTHER" id="PTHR34981:SF1">
    <property type="entry name" value="CELL DIVISION PROTEIN ZAPA"/>
    <property type="match status" value="1"/>
</dbReference>
<keyword evidence="3" id="KW-0963">Cytoplasm</keyword>
<keyword evidence="4" id="KW-0132">Cell division</keyword>
<dbReference type="AlphaFoldDB" id="A0A3B1BR15"/>
<dbReference type="GO" id="GO:0043093">
    <property type="term" value="P:FtsZ-dependent cytokinesis"/>
    <property type="evidence" value="ECO:0007669"/>
    <property type="project" value="TreeGrafter"/>
</dbReference>
<keyword evidence="6" id="KW-0131">Cell cycle</keyword>
<dbReference type="Pfam" id="PF05164">
    <property type="entry name" value="ZapA"/>
    <property type="match status" value="1"/>
</dbReference>
<dbReference type="GO" id="GO:0032153">
    <property type="term" value="C:cell division site"/>
    <property type="evidence" value="ECO:0007669"/>
    <property type="project" value="TreeGrafter"/>
</dbReference>
<dbReference type="GO" id="GO:0005829">
    <property type="term" value="C:cytosol"/>
    <property type="evidence" value="ECO:0007669"/>
    <property type="project" value="TreeGrafter"/>
</dbReference>
<comment type="subcellular location">
    <subcellularLocation>
        <location evidence="1">Cytoplasm</location>
    </subcellularLocation>
</comment>
<dbReference type="InterPro" id="IPR007838">
    <property type="entry name" value="Cell_div_ZapA-like"/>
</dbReference>
<evidence type="ECO:0000256" key="1">
    <source>
        <dbReference type="ARBA" id="ARBA00004496"/>
    </source>
</evidence>
<proteinExistence type="predicted"/>
<sequence length="99" mass="11031">MAEQNKVVIQVYGKEYSITSSENPEVTQEYATFIDSVMRGIGKKTSLTNQNRVAILALLQITHELFQAKNKSKSDSSEYDRKMDALIGEIETAISEEGA</sequence>
<organism evidence="10">
    <name type="scientific">hydrothermal vent metagenome</name>
    <dbReference type="NCBI Taxonomy" id="652676"/>
    <lineage>
        <taxon>unclassified sequences</taxon>
        <taxon>metagenomes</taxon>
        <taxon>ecological metagenomes</taxon>
    </lineage>
</organism>
<evidence type="ECO:0000256" key="3">
    <source>
        <dbReference type="ARBA" id="ARBA00022490"/>
    </source>
</evidence>
<dbReference type="GO" id="GO:0000921">
    <property type="term" value="P:septin ring assembly"/>
    <property type="evidence" value="ECO:0007669"/>
    <property type="project" value="TreeGrafter"/>
</dbReference>
<reference evidence="10" key="1">
    <citation type="submission" date="2018-06" db="EMBL/GenBank/DDBJ databases">
        <authorList>
            <person name="Zhirakovskaya E."/>
        </authorList>
    </citation>
    <scope>NUCLEOTIDE SEQUENCE</scope>
</reference>
<comment type="function">
    <text evidence="7">Activator of cell division through the inhibition of FtsZ GTPase activity, therefore promoting FtsZ assembly into bundles of protofilaments necessary for the formation of the division Z ring. It is recruited early at mid-cell but it is not essential for cell division.</text>
</comment>
<accession>A0A3B1BR15</accession>
<evidence type="ECO:0000256" key="7">
    <source>
        <dbReference type="ARBA" id="ARBA00024910"/>
    </source>
</evidence>
<evidence type="ECO:0000256" key="5">
    <source>
        <dbReference type="ARBA" id="ARBA00023210"/>
    </source>
</evidence>
<keyword evidence="5" id="KW-0717">Septation</keyword>
<dbReference type="EMBL" id="UOGA01000084">
    <property type="protein sequence ID" value="VAX17001.1"/>
    <property type="molecule type" value="Genomic_DNA"/>
</dbReference>
<dbReference type="Gene3D" id="1.20.5.50">
    <property type="match status" value="1"/>
</dbReference>
<dbReference type="SUPFAM" id="SSF102829">
    <property type="entry name" value="Cell division protein ZapA-like"/>
    <property type="match status" value="1"/>
</dbReference>
<evidence type="ECO:0000313" key="10">
    <source>
        <dbReference type="EMBL" id="VAX17001.1"/>
    </source>
</evidence>
<name>A0A3B1BR15_9ZZZZ</name>